<name>A0A7X0VCR4_9ACTN</name>
<dbReference type="RefSeq" id="WP_185253550.1">
    <property type="nucleotide sequence ID" value="NZ_JACKXE010000001.1"/>
</dbReference>
<dbReference type="Proteomes" id="UP000523955">
    <property type="component" value="Unassembled WGS sequence"/>
</dbReference>
<gene>
    <name evidence="1" type="ORF">H5V45_14330</name>
</gene>
<dbReference type="EMBL" id="JACKXE010000001">
    <property type="protein sequence ID" value="MBB6628498.1"/>
    <property type="molecule type" value="Genomic_DNA"/>
</dbReference>
<organism evidence="1 2">
    <name type="scientific">Nocardioides luti</name>
    <dbReference type="NCBI Taxonomy" id="2761101"/>
    <lineage>
        <taxon>Bacteria</taxon>
        <taxon>Bacillati</taxon>
        <taxon>Actinomycetota</taxon>
        <taxon>Actinomycetes</taxon>
        <taxon>Propionibacteriales</taxon>
        <taxon>Nocardioidaceae</taxon>
        <taxon>Nocardioides</taxon>
    </lineage>
</organism>
<accession>A0A7X0VCR4</accession>
<keyword evidence="2" id="KW-1185">Reference proteome</keyword>
<protein>
    <recommendedName>
        <fullName evidence="3">Glycosyltransferase</fullName>
    </recommendedName>
</protein>
<reference evidence="1 2" key="1">
    <citation type="submission" date="2020-08" db="EMBL/GenBank/DDBJ databases">
        <authorList>
            <person name="Seo M.-J."/>
        </authorList>
    </citation>
    <scope>NUCLEOTIDE SEQUENCE [LARGE SCALE GENOMIC DNA]</scope>
    <source>
        <strain evidence="1 2">KIGAM211</strain>
    </source>
</reference>
<comment type="caution">
    <text evidence="1">The sequence shown here is derived from an EMBL/GenBank/DDBJ whole genome shotgun (WGS) entry which is preliminary data.</text>
</comment>
<evidence type="ECO:0000313" key="2">
    <source>
        <dbReference type="Proteomes" id="UP000523955"/>
    </source>
</evidence>
<dbReference type="InterPro" id="IPR029044">
    <property type="entry name" value="Nucleotide-diphossugar_trans"/>
</dbReference>
<sequence length="298" mass="33763">MSAELIRNVEGLPGLDVDWPWAHEAPQPGITAVLRLRDEARNLPWVLPPLFRALDRIVVVDNQSTDGTAEVARQLAETHGFAGLEVLDYPYAVSRCGPEHLATPGDSVHSLTHFYNWSFSQVRTRYSLKWDGDMVLTPEGIAVLADTLWQLESADTLVAFQHLPLYVESDRVGYFDAGLRNAEPWIHPQGPDYVYVKGFDWEIRTAPDDVRRMVLPQGVCFELKWLDSDEFAHWSTSEETDLVRSPRKVRENLVFTALQEGRFADLEGVHRIEAPEGVHVVDHVAQVWLPAQPRPLVE</sequence>
<dbReference type="SUPFAM" id="SSF53448">
    <property type="entry name" value="Nucleotide-diphospho-sugar transferases"/>
    <property type="match status" value="1"/>
</dbReference>
<proteinExistence type="predicted"/>
<evidence type="ECO:0000313" key="1">
    <source>
        <dbReference type="EMBL" id="MBB6628498.1"/>
    </source>
</evidence>
<evidence type="ECO:0008006" key="3">
    <source>
        <dbReference type="Google" id="ProtNLM"/>
    </source>
</evidence>
<dbReference type="Gene3D" id="3.90.550.10">
    <property type="entry name" value="Spore Coat Polysaccharide Biosynthesis Protein SpsA, Chain A"/>
    <property type="match status" value="1"/>
</dbReference>
<dbReference type="AlphaFoldDB" id="A0A7X0VCR4"/>